<organism evidence="1 2">
    <name type="scientific">Clostridium novyi A str. 4570</name>
    <dbReference type="NCBI Taxonomy" id="1444290"/>
    <lineage>
        <taxon>Bacteria</taxon>
        <taxon>Bacillati</taxon>
        <taxon>Bacillota</taxon>
        <taxon>Clostridia</taxon>
        <taxon>Eubacteriales</taxon>
        <taxon>Clostridiaceae</taxon>
        <taxon>Clostridium</taxon>
    </lineage>
</organism>
<comment type="caution">
    <text evidence="1">The sequence shown here is derived from an EMBL/GenBank/DDBJ whole genome shotgun (WGS) entry which is preliminary data.</text>
</comment>
<gene>
    <name evidence="1" type="ORF">Z969_10325</name>
</gene>
<name>A0AA88ZQI4_CLONO</name>
<dbReference type="AlphaFoldDB" id="A0AA88ZQI4"/>
<dbReference type="SUPFAM" id="SSF56784">
    <property type="entry name" value="HAD-like"/>
    <property type="match status" value="1"/>
</dbReference>
<dbReference type="EMBL" id="JDRX01000042">
    <property type="protein sequence ID" value="KGM99856.1"/>
    <property type="molecule type" value="Genomic_DNA"/>
</dbReference>
<dbReference type="Proteomes" id="UP000030016">
    <property type="component" value="Unassembled WGS sequence"/>
</dbReference>
<proteinExistence type="predicted"/>
<evidence type="ECO:0000313" key="2">
    <source>
        <dbReference type="Proteomes" id="UP000030016"/>
    </source>
</evidence>
<evidence type="ECO:0000313" key="1">
    <source>
        <dbReference type="EMBL" id="KGM99856.1"/>
    </source>
</evidence>
<dbReference type="RefSeq" id="WP_039250960.1">
    <property type="nucleotide sequence ID" value="NZ_JDRX01000042.1"/>
</dbReference>
<dbReference type="InterPro" id="IPR036412">
    <property type="entry name" value="HAD-like_sf"/>
</dbReference>
<accession>A0AA88ZQI4</accession>
<sequence>MLPNEPCFLFNIDMLFKNNTVDVAALKFINNISPYNCFFFTDNCDISHHSCYEKLVNNNFSCKYNNILSPNFVLIQYIKKIYGNFSASSISNSKDIHDFTELKIPVNTVNPNFTFINTTKLSSYDLAFLKNTKSIISFSYKLCRSGNMRCNVCKNKCILEYIINTFSDRILVPDRHILANSSNAFSKLNMHSRNLILVINKLTPEYDLAYKHGRKVILILNDDFTLKDYINSEYEANIAFKDFEHFLNFFKKQKETL</sequence>
<reference evidence="1 2" key="1">
    <citation type="submission" date="2014-01" db="EMBL/GenBank/DDBJ databases">
        <title>Plasmidome dynamics in the species complex Clostridium novyi sensu lato converts strains of independent lineages into distinctly different pathogens.</title>
        <authorList>
            <person name="Skarin H."/>
            <person name="Segerman B."/>
        </authorList>
    </citation>
    <scope>NUCLEOTIDE SEQUENCE [LARGE SCALE GENOMIC DNA]</scope>
    <source>
        <strain evidence="1 2">4570</strain>
    </source>
</reference>
<protein>
    <submittedName>
        <fullName evidence="1">Uncharacterized protein</fullName>
    </submittedName>
</protein>